<dbReference type="Proteomes" id="UP000007350">
    <property type="component" value="Unassembled WGS sequence"/>
</dbReference>
<feature type="non-terminal residue" evidence="1">
    <location>
        <position position="151"/>
    </location>
</feature>
<keyword evidence="2" id="KW-1185">Reference proteome</keyword>
<name>K2NGP5_TRYCR</name>
<accession>K2NGP5</accession>
<comment type="caution">
    <text evidence="1">The sequence shown here is derived from an EMBL/GenBank/DDBJ whole genome shotgun (WGS) entry which is preliminary data.</text>
</comment>
<evidence type="ECO:0000313" key="2">
    <source>
        <dbReference type="Proteomes" id="UP000007350"/>
    </source>
</evidence>
<proteinExistence type="predicted"/>
<organism evidence="1 2">
    <name type="scientific">Trypanosoma cruzi marinkellei</name>
    <dbReference type="NCBI Taxonomy" id="85056"/>
    <lineage>
        <taxon>Eukaryota</taxon>
        <taxon>Discoba</taxon>
        <taxon>Euglenozoa</taxon>
        <taxon>Kinetoplastea</taxon>
        <taxon>Metakinetoplastina</taxon>
        <taxon>Trypanosomatida</taxon>
        <taxon>Trypanosomatidae</taxon>
        <taxon>Trypanosoma</taxon>
        <taxon>Schizotrypanum</taxon>
    </lineage>
</organism>
<protein>
    <submittedName>
        <fullName evidence="1">Dispersed gene family protein 1 (DGF-1), putative</fullName>
    </submittedName>
</protein>
<dbReference type="EMBL" id="AHKC01016784">
    <property type="protein sequence ID" value="EKF28097.1"/>
    <property type="molecule type" value="Genomic_DNA"/>
</dbReference>
<reference evidence="1 2" key="1">
    <citation type="journal article" date="2012" name="BMC Genomics">
        <title>Comparative genomic analysis of human infective Trypanosoma cruzi lineages with the bat-restricted subspecies T. cruzi marinkellei.</title>
        <authorList>
            <person name="Franzen O."/>
            <person name="Talavera-Lopez C."/>
            <person name="Ochaya S."/>
            <person name="Butler C.E."/>
            <person name="Messenger L.A."/>
            <person name="Lewis M.D."/>
            <person name="Llewellyn M.S."/>
            <person name="Marinkelle C.J."/>
            <person name="Tyler K.M."/>
            <person name="Miles M.A."/>
            <person name="Andersson B."/>
        </authorList>
    </citation>
    <scope>NUCLEOTIDE SEQUENCE [LARGE SCALE GENOMIC DNA]</scope>
    <source>
        <strain evidence="1 2">B7</strain>
    </source>
</reference>
<sequence>MPGTESVDRSSCLCSCKDGWHGASCLPFEVPDTFLPSLPERTVDGDTSCVVNQTLTSLTLNLWKTHHCYVGVTFRGVGAVLTFFFNSMPLHLPINITFSGCAFRGGAVLQFVGGAEAADSAGVLIRVSQTVVRFLRCCFYACPPAALRHCR</sequence>
<evidence type="ECO:0000313" key="1">
    <source>
        <dbReference type="EMBL" id="EKF28097.1"/>
    </source>
</evidence>
<gene>
    <name evidence="1" type="ORF">MOQ_008166</name>
</gene>
<dbReference type="AlphaFoldDB" id="K2NGP5"/>